<keyword evidence="3" id="KW-0238">DNA-binding</keyword>
<dbReference type="Pfam" id="PF04082">
    <property type="entry name" value="Fungal_trans"/>
    <property type="match status" value="1"/>
</dbReference>
<accession>A0A0D2D203</accession>
<proteinExistence type="predicted"/>
<dbReference type="PANTHER" id="PTHR47785">
    <property type="entry name" value="ZN(II)2CYS6 TRANSCRIPTION FACTOR (EUROFUNG)-RELATED-RELATED"/>
    <property type="match status" value="1"/>
</dbReference>
<evidence type="ECO:0000256" key="2">
    <source>
        <dbReference type="ARBA" id="ARBA00023015"/>
    </source>
</evidence>
<evidence type="ECO:0000256" key="5">
    <source>
        <dbReference type="ARBA" id="ARBA00023242"/>
    </source>
</evidence>
<feature type="compositionally biased region" description="Basic and acidic residues" evidence="6">
    <location>
        <begin position="58"/>
        <end position="67"/>
    </location>
</feature>
<evidence type="ECO:0000256" key="4">
    <source>
        <dbReference type="ARBA" id="ARBA00023163"/>
    </source>
</evidence>
<feature type="compositionally biased region" description="Low complexity" evidence="6">
    <location>
        <begin position="46"/>
        <end position="56"/>
    </location>
</feature>
<keyword evidence="4" id="KW-0804">Transcription</keyword>
<dbReference type="GeneID" id="27344771"/>
<organism evidence="8 9">
    <name type="scientific">Cladophialophora immunda</name>
    <dbReference type="NCBI Taxonomy" id="569365"/>
    <lineage>
        <taxon>Eukaryota</taxon>
        <taxon>Fungi</taxon>
        <taxon>Dikarya</taxon>
        <taxon>Ascomycota</taxon>
        <taxon>Pezizomycotina</taxon>
        <taxon>Eurotiomycetes</taxon>
        <taxon>Chaetothyriomycetidae</taxon>
        <taxon>Chaetothyriales</taxon>
        <taxon>Herpotrichiellaceae</taxon>
        <taxon>Cladophialophora</taxon>
    </lineage>
</organism>
<feature type="compositionally biased region" description="Polar residues" evidence="6">
    <location>
        <begin position="10"/>
        <end position="22"/>
    </location>
</feature>
<keyword evidence="1" id="KW-0479">Metal-binding</keyword>
<dbReference type="PROSITE" id="PS00463">
    <property type="entry name" value="ZN2_CY6_FUNGAL_1"/>
    <property type="match status" value="1"/>
</dbReference>
<dbReference type="CDD" id="cd00067">
    <property type="entry name" value="GAL4"/>
    <property type="match status" value="1"/>
</dbReference>
<dbReference type="OrthoDB" id="4685598at2759"/>
<evidence type="ECO:0000313" key="8">
    <source>
        <dbReference type="EMBL" id="KIW29789.1"/>
    </source>
</evidence>
<dbReference type="Proteomes" id="UP000054466">
    <property type="component" value="Unassembled WGS sequence"/>
</dbReference>
<name>A0A0D2D203_9EURO</name>
<keyword evidence="5" id="KW-0539">Nucleus</keyword>
<dbReference type="GO" id="GO:0008270">
    <property type="term" value="F:zinc ion binding"/>
    <property type="evidence" value="ECO:0007669"/>
    <property type="project" value="InterPro"/>
</dbReference>
<evidence type="ECO:0000259" key="7">
    <source>
        <dbReference type="PROSITE" id="PS50048"/>
    </source>
</evidence>
<reference evidence="8 9" key="1">
    <citation type="submission" date="2015-01" db="EMBL/GenBank/DDBJ databases">
        <title>The Genome Sequence of Cladophialophora immunda CBS83496.</title>
        <authorList>
            <consortium name="The Broad Institute Genomics Platform"/>
            <person name="Cuomo C."/>
            <person name="de Hoog S."/>
            <person name="Gorbushina A."/>
            <person name="Stielow B."/>
            <person name="Teixiera M."/>
            <person name="Abouelleil A."/>
            <person name="Chapman S.B."/>
            <person name="Priest M."/>
            <person name="Young S.K."/>
            <person name="Wortman J."/>
            <person name="Nusbaum C."/>
            <person name="Birren B."/>
        </authorList>
    </citation>
    <scope>NUCLEOTIDE SEQUENCE [LARGE SCALE GENOMIC DNA]</scope>
    <source>
        <strain evidence="8 9">CBS 83496</strain>
    </source>
</reference>
<dbReference type="SMART" id="SM00066">
    <property type="entry name" value="GAL4"/>
    <property type="match status" value="1"/>
</dbReference>
<keyword evidence="9" id="KW-1185">Reference proteome</keyword>
<dbReference type="SUPFAM" id="SSF57701">
    <property type="entry name" value="Zn2/Cys6 DNA-binding domain"/>
    <property type="match status" value="1"/>
</dbReference>
<evidence type="ECO:0000256" key="3">
    <source>
        <dbReference type="ARBA" id="ARBA00023125"/>
    </source>
</evidence>
<sequence>MEANKDTSEARSTPELSENVPSAANVAEGAGGGLGLQAPNSKKRAYPGTTTAPATDASDDRPLRDLSRINYPKKRVSVACELCRSRKTRCDAKKPSCSFCLQTGVPCIYRTTVISTNQAPKTSNGEDHQLEDEQVNYSHWQNVIARLDRIETLLEKPGSRWFGSLEPESPANPSIRSLEAATSLSASRAPVGRRRHGHQQNESSLVGLTLSGLSRLVGQQCPLPLYPLADDDDDEAFLERQAKQGEALFQNSHLTVADLSITTRSLWRLQNSFAHNVLPWCPLFDQKDCVNMTTRTYDAQFPDQSLETCLTLFVLALGALTRSEHHVEDSHAGDFPGLDYFQVASKILGCDRSSRYGILSIQCRILMGLYCLYCLRPLQAFDAIHEASLGVVALVQCKKRLETDTDLQRMTYRAYWACYLLEHELQAYISYSACLLQSHHDFVPLPLSDHDEPGMYWFLAEVAFRRILSNPHAGIGWNANTLHAPVVVDEIISQIDLWYAHLPNQLKFPLGLSPVLDLHKGFLRGQYYSINSVLSWSHVVRLLTNQAHDEQEMSRDLQAAARSLEFSVLAIFSVESLVHERHLLLLANLFGIYTQVMLLLCTYRVPELAAIQQPSQLEAIRKGRSLLAIWMTSAEIASYVDKIDHTMMAKGIAVYEHTTGTNISPNQAHPPLVRTNSIPHGHGPSLISGGRTDADLSYLSRYSGS</sequence>
<dbReference type="CDD" id="cd12148">
    <property type="entry name" value="fungal_TF_MHR"/>
    <property type="match status" value="1"/>
</dbReference>
<dbReference type="PROSITE" id="PS50048">
    <property type="entry name" value="ZN2_CY6_FUNGAL_2"/>
    <property type="match status" value="1"/>
</dbReference>
<dbReference type="RefSeq" id="XP_016250005.1">
    <property type="nucleotide sequence ID" value="XM_016392486.1"/>
</dbReference>
<dbReference type="Gene3D" id="4.10.240.10">
    <property type="entry name" value="Zn(2)-C6 fungal-type DNA-binding domain"/>
    <property type="match status" value="1"/>
</dbReference>
<feature type="region of interest" description="Disordered" evidence="6">
    <location>
        <begin position="1"/>
        <end position="67"/>
    </location>
</feature>
<dbReference type="GO" id="GO:0003677">
    <property type="term" value="F:DNA binding"/>
    <property type="evidence" value="ECO:0007669"/>
    <property type="project" value="UniProtKB-KW"/>
</dbReference>
<gene>
    <name evidence="8" type="ORF">PV07_05577</name>
</gene>
<dbReference type="EMBL" id="KN847042">
    <property type="protein sequence ID" value="KIW29789.1"/>
    <property type="molecule type" value="Genomic_DNA"/>
</dbReference>
<dbReference type="InterPro" id="IPR001138">
    <property type="entry name" value="Zn2Cys6_DnaBD"/>
</dbReference>
<dbReference type="InterPro" id="IPR036864">
    <property type="entry name" value="Zn2-C6_fun-type_DNA-bd_sf"/>
</dbReference>
<dbReference type="Pfam" id="PF00172">
    <property type="entry name" value="Zn_clus"/>
    <property type="match status" value="1"/>
</dbReference>
<dbReference type="GO" id="GO:0006351">
    <property type="term" value="P:DNA-templated transcription"/>
    <property type="evidence" value="ECO:0007669"/>
    <property type="project" value="InterPro"/>
</dbReference>
<dbReference type="VEuPathDB" id="FungiDB:PV07_05577"/>
<keyword evidence="2" id="KW-0805">Transcription regulation</keyword>
<dbReference type="STRING" id="569365.A0A0D2D203"/>
<evidence type="ECO:0000256" key="6">
    <source>
        <dbReference type="SAM" id="MobiDB-lite"/>
    </source>
</evidence>
<dbReference type="InterPro" id="IPR053181">
    <property type="entry name" value="EcdB-like_regulator"/>
</dbReference>
<dbReference type="GO" id="GO:0000981">
    <property type="term" value="F:DNA-binding transcription factor activity, RNA polymerase II-specific"/>
    <property type="evidence" value="ECO:0007669"/>
    <property type="project" value="InterPro"/>
</dbReference>
<dbReference type="HOGENOM" id="CLU_422162_0_0_1"/>
<feature type="domain" description="Zn(2)-C6 fungal-type" evidence="7">
    <location>
        <begin position="79"/>
        <end position="109"/>
    </location>
</feature>
<dbReference type="AlphaFoldDB" id="A0A0D2D203"/>
<dbReference type="InterPro" id="IPR007219">
    <property type="entry name" value="XnlR_reg_dom"/>
</dbReference>
<protein>
    <recommendedName>
        <fullName evidence="7">Zn(2)-C6 fungal-type domain-containing protein</fullName>
    </recommendedName>
</protein>
<evidence type="ECO:0000256" key="1">
    <source>
        <dbReference type="ARBA" id="ARBA00022723"/>
    </source>
</evidence>
<evidence type="ECO:0000313" key="9">
    <source>
        <dbReference type="Proteomes" id="UP000054466"/>
    </source>
</evidence>